<proteinExistence type="predicted"/>
<dbReference type="EMBL" id="FOTQ01000014">
    <property type="protein sequence ID" value="SFM72805.1"/>
    <property type="molecule type" value="Genomic_DNA"/>
</dbReference>
<accession>A0A1I4T826</accession>
<dbReference type="Proteomes" id="UP000199144">
    <property type="component" value="Unassembled WGS sequence"/>
</dbReference>
<sequence length="175" mass="19792">MANEIEIWDMVGAYPTCGNCGSTHVVRDAWAEWSVAAGDWILKTVFDDFACDRCGEPNKPVWKLDKDFRTKRIARLNDATRHGELEHATVVVTSGVRAWGEDFLRKAAHAVIAFDDFTEDNDPHGERDFGGVEVDGQKLFWKIDTFDPKLERHSLDAANPNITHRVLTIMLASEY</sequence>
<keyword evidence="2" id="KW-1185">Reference proteome</keyword>
<dbReference type="RefSeq" id="WP_207503033.1">
    <property type="nucleotide sequence ID" value="NZ_FOTQ01000014.1"/>
</dbReference>
<organism evidence="1 2">
    <name type="scientific">Shimia aestuarii</name>
    <dbReference type="NCBI Taxonomy" id="254406"/>
    <lineage>
        <taxon>Bacteria</taxon>
        <taxon>Pseudomonadati</taxon>
        <taxon>Pseudomonadota</taxon>
        <taxon>Alphaproteobacteria</taxon>
        <taxon>Rhodobacterales</taxon>
        <taxon>Roseobacteraceae</taxon>
    </lineage>
</organism>
<dbReference type="Pfam" id="PF12599">
    <property type="entry name" value="DUF3768"/>
    <property type="match status" value="1"/>
</dbReference>
<dbReference type="STRING" id="254406.SAMN04488042_11433"/>
<evidence type="ECO:0000313" key="1">
    <source>
        <dbReference type="EMBL" id="SFM72805.1"/>
    </source>
</evidence>
<dbReference type="AlphaFoldDB" id="A0A1I4T826"/>
<name>A0A1I4T826_9RHOB</name>
<evidence type="ECO:0008006" key="3">
    <source>
        <dbReference type="Google" id="ProtNLM"/>
    </source>
</evidence>
<reference evidence="1 2" key="1">
    <citation type="submission" date="2016-10" db="EMBL/GenBank/DDBJ databases">
        <authorList>
            <person name="de Groot N.N."/>
        </authorList>
    </citation>
    <scope>NUCLEOTIDE SEQUENCE [LARGE SCALE GENOMIC DNA]</scope>
    <source>
        <strain evidence="1 2">DSM 15283</strain>
    </source>
</reference>
<protein>
    <recommendedName>
        <fullName evidence="3">DUF3768 domain-containing protein</fullName>
    </recommendedName>
</protein>
<gene>
    <name evidence="1" type="ORF">SAMN04488042_11433</name>
</gene>
<evidence type="ECO:0000313" key="2">
    <source>
        <dbReference type="Proteomes" id="UP000199144"/>
    </source>
</evidence>
<dbReference type="InterPro" id="IPR022243">
    <property type="entry name" value="DUF3768"/>
</dbReference>